<accession>L9Y2V4</accession>
<evidence type="ECO:0000313" key="2">
    <source>
        <dbReference type="Proteomes" id="UP000011632"/>
    </source>
</evidence>
<comment type="caution">
    <text evidence="1">The sequence shown here is derived from an EMBL/GenBank/DDBJ whole genome shotgun (WGS) entry which is preliminary data.</text>
</comment>
<reference evidence="1 2" key="1">
    <citation type="journal article" date="2014" name="PLoS Genet.">
        <title>Phylogenetically driven sequencing of extremely halophilic archaea reveals strategies for static and dynamic osmo-response.</title>
        <authorList>
            <person name="Becker E.A."/>
            <person name="Seitzer P.M."/>
            <person name="Tritt A."/>
            <person name="Larsen D."/>
            <person name="Krusor M."/>
            <person name="Yao A.I."/>
            <person name="Wu D."/>
            <person name="Madern D."/>
            <person name="Eisen J.A."/>
            <person name="Darling A.E."/>
            <person name="Facciotti M.T."/>
        </authorList>
    </citation>
    <scope>NUCLEOTIDE SEQUENCE [LARGE SCALE GENOMIC DNA]</scope>
    <source>
        <strain evidence="1 2">JCM 10478</strain>
    </source>
</reference>
<organism evidence="1 2">
    <name type="scientific">Natrinema versiforme JCM 10478</name>
    <dbReference type="NCBI Taxonomy" id="1227496"/>
    <lineage>
        <taxon>Archaea</taxon>
        <taxon>Methanobacteriati</taxon>
        <taxon>Methanobacteriota</taxon>
        <taxon>Stenosarchaea group</taxon>
        <taxon>Halobacteria</taxon>
        <taxon>Halobacteriales</taxon>
        <taxon>Natrialbaceae</taxon>
        <taxon>Natrinema</taxon>
    </lineage>
</organism>
<dbReference type="PATRIC" id="fig|1227496.3.peg.1711"/>
<name>L9Y2V4_9EURY</name>
<evidence type="ECO:0000313" key="1">
    <source>
        <dbReference type="EMBL" id="ELY68022.1"/>
    </source>
</evidence>
<dbReference type="EMBL" id="AOID01000026">
    <property type="protein sequence ID" value="ELY68022.1"/>
    <property type="molecule type" value="Genomic_DNA"/>
</dbReference>
<dbReference type="AlphaFoldDB" id="L9Y2V4"/>
<proteinExistence type="predicted"/>
<dbReference type="Proteomes" id="UP000011632">
    <property type="component" value="Unassembled WGS sequence"/>
</dbReference>
<gene>
    <name evidence="1" type="ORF">C489_08460</name>
</gene>
<keyword evidence="2" id="KW-1185">Reference proteome</keyword>
<sequence>MGITEWDDSERIDGFEGGQRRVLAATDDLMLVHYALEPCRVIDAFTPPLEAYTE</sequence>
<protein>
    <submittedName>
        <fullName evidence="1">Pectin degradation protein</fullName>
    </submittedName>
</protein>
<dbReference type="STRING" id="1227496.C489_08460"/>